<protein>
    <submittedName>
        <fullName evidence="7">RNA polymerase sigma factor</fullName>
    </submittedName>
</protein>
<comment type="similarity">
    <text evidence="1">Belongs to the sigma-70 factor family. ECF subfamily.</text>
</comment>
<dbReference type="NCBIfam" id="TIGR02937">
    <property type="entry name" value="sigma70-ECF"/>
    <property type="match status" value="1"/>
</dbReference>
<accession>A0ABX5SR76</accession>
<dbReference type="Pfam" id="PF08281">
    <property type="entry name" value="Sigma70_r4_2"/>
    <property type="match status" value="1"/>
</dbReference>
<dbReference type="InterPro" id="IPR014284">
    <property type="entry name" value="RNA_pol_sigma-70_dom"/>
</dbReference>
<keyword evidence="2" id="KW-0805">Transcription regulation</keyword>
<evidence type="ECO:0000256" key="1">
    <source>
        <dbReference type="ARBA" id="ARBA00010641"/>
    </source>
</evidence>
<evidence type="ECO:0000256" key="3">
    <source>
        <dbReference type="ARBA" id="ARBA00023082"/>
    </source>
</evidence>
<dbReference type="InterPro" id="IPR039425">
    <property type="entry name" value="RNA_pol_sigma-70-like"/>
</dbReference>
<gene>
    <name evidence="7" type="ORF">E4K62_08005</name>
</gene>
<dbReference type="InterPro" id="IPR013325">
    <property type="entry name" value="RNA_pol_sigma_r2"/>
</dbReference>
<organism evidence="7 8">
    <name type="scientific">Microbacterium wangchenii</name>
    <dbReference type="NCBI Taxonomy" id="2541726"/>
    <lineage>
        <taxon>Bacteria</taxon>
        <taxon>Bacillati</taxon>
        <taxon>Actinomycetota</taxon>
        <taxon>Actinomycetes</taxon>
        <taxon>Micrococcales</taxon>
        <taxon>Microbacteriaceae</taxon>
        <taxon>Microbacterium</taxon>
    </lineage>
</organism>
<evidence type="ECO:0000259" key="6">
    <source>
        <dbReference type="Pfam" id="PF08281"/>
    </source>
</evidence>
<sequence>MHGTTALTVAVTRSTPAPVNGDLADAFRREASGLLGFFIKRDVPAEDAADLVSDTFLAAWQSSRTSRVEPDLLRAWLFGIARKVLSRYRRGRSRRSALSDRLRATLAADDMTQQTPVAGGHELGEHVRSLIACLPEIDQEIVRLVYWDGFTQEEVSTVLGKPATAVRARLSRARKVLRDQLAESGDVE</sequence>
<keyword evidence="8" id="KW-1185">Reference proteome</keyword>
<name>A0ABX5SR76_9MICO</name>
<dbReference type="SUPFAM" id="SSF88659">
    <property type="entry name" value="Sigma3 and sigma4 domains of RNA polymerase sigma factors"/>
    <property type="match status" value="1"/>
</dbReference>
<keyword evidence="3" id="KW-0731">Sigma factor</keyword>
<proteinExistence type="inferred from homology"/>
<dbReference type="Proteomes" id="UP000295748">
    <property type="component" value="Chromosome"/>
</dbReference>
<reference evidence="7 8" key="1">
    <citation type="submission" date="2019-03" db="EMBL/GenBank/DDBJ databases">
        <authorList>
            <person name="Dong K."/>
        </authorList>
    </citation>
    <scope>NUCLEOTIDE SEQUENCE [LARGE SCALE GENOMIC DNA]</scope>
    <source>
        <strain evidence="8">dk512</strain>
    </source>
</reference>
<dbReference type="InterPro" id="IPR013249">
    <property type="entry name" value="RNA_pol_sigma70_r4_t2"/>
</dbReference>
<keyword evidence="4" id="KW-0804">Transcription</keyword>
<dbReference type="Gene3D" id="1.10.1740.10">
    <property type="match status" value="1"/>
</dbReference>
<feature type="domain" description="RNA polymerase sigma factor 70 region 4 type 2" evidence="6">
    <location>
        <begin position="127"/>
        <end position="175"/>
    </location>
</feature>
<evidence type="ECO:0000313" key="7">
    <source>
        <dbReference type="EMBL" id="QBR88636.1"/>
    </source>
</evidence>
<dbReference type="PANTHER" id="PTHR43133:SF25">
    <property type="entry name" value="RNA POLYMERASE SIGMA FACTOR RFAY-RELATED"/>
    <property type="match status" value="1"/>
</dbReference>
<dbReference type="Gene3D" id="1.10.10.10">
    <property type="entry name" value="Winged helix-like DNA-binding domain superfamily/Winged helix DNA-binding domain"/>
    <property type="match status" value="1"/>
</dbReference>
<evidence type="ECO:0000259" key="5">
    <source>
        <dbReference type="Pfam" id="PF04542"/>
    </source>
</evidence>
<dbReference type="Pfam" id="PF04542">
    <property type="entry name" value="Sigma70_r2"/>
    <property type="match status" value="1"/>
</dbReference>
<feature type="domain" description="RNA polymerase sigma-70 region 2" evidence="5">
    <location>
        <begin position="45"/>
        <end position="95"/>
    </location>
</feature>
<dbReference type="InterPro" id="IPR007627">
    <property type="entry name" value="RNA_pol_sigma70_r2"/>
</dbReference>
<dbReference type="InterPro" id="IPR036388">
    <property type="entry name" value="WH-like_DNA-bd_sf"/>
</dbReference>
<evidence type="ECO:0000313" key="8">
    <source>
        <dbReference type="Proteomes" id="UP000295748"/>
    </source>
</evidence>
<dbReference type="SUPFAM" id="SSF88946">
    <property type="entry name" value="Sigma2 domain of RNA polymerase sigma factors"/>
    <property type="match status" value="1"/>
</dbReference>
<evidence type="ECO:0000256" key="4">
    <source>
        <dbReference type="ARBA" id="ARBA00023163"/>
    </source>
</evidence>
<dbReference type="CDD" id="cd06171">
    <property type="entry name" value="Sigma70_r4"/>
    <property type="match status" value="1"/>
</dbReference>
<dbReference type="PANTHER" id="PTHR43133">
    <property type="entry name" value="RNA POLYMERASE ECF-TYPE SIGMA FACTO"/>
    <property type="match status" value="1"/>
</dbReference>
<dbReference type="InterPro" id="IPR013324">
    <property type="entry name" value="RNA_pol_sigma_r3/r4-like"/>
</dbReference>
<evidence type="ECO:0000256" key="2">
    <source>
        <dbReference type="ARBA" id="ARBA00023015"/>
    </source>
</evidence>
<dbReference type="EMBL" id="CP038266">
    <property type="protein sequence ID" value="QBR88636.1"/>
    <property type="molecule type" value="Genomic_DNA"/>
</dbReference>